<evidence type="ECO:0000313" key="12">
    <source>
        <dbReference type="EMBL" id="PWR71923.1"/>
    </source>
</evidence>
<feature type="transmembrane region" description="Helical" evidence="9">
    <location>
        <begin position="200"/>
        <end position="223"/>
    </location>
</feature>
<accession>A0A2V2N9G8</accession>
<evidence type="ECO:0000256" key="2">
    <source>
        <dbReference type="ARBA" id="ARBA00022448"/>
    </source>
</evidence>
<evidence type="ECO:0000256" key="4">
    <source>
        <dbReference type="ARBA" id="ARBA00022692"/>
    </source>
</evidence>
<feature type="transmembrane region" description="Helical" evidence="9">
    <location>
        <begin position="99"/>
        <end position="124"/>
    </location>
</feature>
<feature type="transmembrane region" description="Helical" evidence="9">
    <location>
        <begin position="418"/>
        <end position="438"/>
    </location>
</feature>
<evidence type="ECO:0000256" key="9">
    <source>
        <dbReference type="SAM" id="Phobius"/>
    </source>
</evidence>
<dbReference type="AlphaFoldDB" id="A0A2V2N9G8"/>
<dbReference type="PANTHER" id="PTHR30540:SF83">
    <property type="entry name" value="K+ POTASSIUM TRANSPORTER"/>
    <property type="match status" value="1"/>
</dbReference>
<comment type="subcellular location">
    <subcellularLocation>
        <location evidence="1">Membrane</location>
        <topology evidence="1">Multi-pass membrane protein</topology>
    </subcellularLocation>
</comment>
<feature type="transmembrane region" description="Helical" evidence="9">
    <location>
        <begin position="42"/>
        <end position="65"/>
    </location>
</feature>
<dbReference type="RefSeq" id="WP_109941554.1">
    <property type="nucleotide sequence ID" value="NZ_CP176366.1"/>
</dbReference>
<name>A0A2V2N9G8_9EURY</name>
<evidence type="ECO:0000259" key="11">
    <source>
        <dbReference type="Pfam" id="PF22776"/>
    </source>
</evidence>
<feature type="transmembrane region" description="Helical" evidence="9">
    <location>
        <begin position="392"/>
        <end position="412"/>
    </location>
</feature>
<dbReference type="Pfam" id="PF02705">
    <property type="entry name" value="K_trans"/>
    <property type="match status" value="1"/>
</dbReference>
<feature type="transmembrane region" description="Helical" evidence="9">
    <location>
        <begin position="362"/>
        <end position="385"/>
    </location>
</feature>
<dbReference type="EMBL" id="QGMZ01000028">
    <property type="protein sequence ID" value="PWR71923.1"/>
    <property type="molecule type" value="Genomic_DNA"/>
</dbReference>
<reference evidence="12 13" key="1">
    <citation type="submission" date="2018-05" db="EMBL/GenBank/DDBJ databases">
        <title>Draft genome of Methanospirillum stamsii Pt1.</title>
        <authorList>
            <person name="Dueholm M.S."/>
            <person name="Nielsen P.H."/>
            <person name="Bakmann L.F."/>
            <person name="Otzen D.E."/>
        </authorList>
    </citation>
    <scope>NUCLEOTIDE SEQUENCE [LARGE SCALE GENOMIC DNA]</scope>
    <source>
        <strain evidence="12 13">Pt1</strain>
    </source>
</reference>
<evidence type="ECO:0000256" key="6">
    <source>
        <dbReference type="ARBA" id="ARBA00022989"/>
    </source>
</evidence>
<dbReference type="PANTHER" id="PTHR30540">
    <property type="entry name" value="OSMOTIC STRESS POTASSIUM TRANSPORTER"/>
    <property type="match status" value="1"/>
</dbReference>
<keyword evidence="8 9" id="KW-0472">Membrane</keyword>
<evidence type="ECO:0000256" key="8">
    <source>
        <dbReference type="ARBA" id="ARBA00023136"/>
    </source>
</evidence>
<feature type="domain" description="K+ potassium transporter integral membrane" evidence="10">
    <location>
        <begin position="10"/>
        <end position="455"/>
    </location>
</feature>
<feature type="domain" description="K+ potassium transporter C-terminal" evidence="11">
    <location>
        <begin position="470"/>
        <end position="601"/>
    </location>
</feature>
<dbReference type="OrthoDB" id="115647at2157"/>
<keyword evidence="7" id="KW-0406">Ion transport</keyword>
<dbReference type="InterPro" id="IPR003855">
    <property type="entry name" value="K+_transporter"/>
</dbReference>
<dbReference type="Proteomes" id="UP000245934">
    <property type="component" value="Unassembled WGS sequence"/>
</dbReference>
<protein>
    <submittedName>
        <fullName evidence="12">Potassium transporter Kup</fullName>
    </submittedName>
</protein>
<evidence type="ECO:0000259" key="10">
    <source>
        <dbReference type="Pfam" id="PF02705"/>
    </source>
</evidence>
<dbReference type="Pfam" id="PF22776">
    <property type="entry name" value="K_trans_C"/>
    <property type="match status" value="1"/>
</dbReference>
<dbReference type="GeneID" id="97610131"/>
<sequence>MVSRLADSRIIKSLGLVFGDIGTSPIYTISIILLVINPSEQNIFGILSLIFWSLFFVITLQYVWLAMSVSSKGEGGTIVLKEVLLSHLKESSLVPPISFLAIIGICLFMGDGVITPAISILSAVEGIALVPGLENLSGMILIGIAAIIAISLFSIQRRGTEQISWMFGPVMLVWFLSLSVTGGFAIIHNPRILLALSPHYALGFLLEQGIVSLLVLSAVVLCITGGEALYADMGHLGREPIIKGWYIVFPALMLSYLGQGAFVLEHGSMGSVLFSMVSTQVGVLYLPFLLLSICATIIASQAMISGMFSIVYQGMTTRIIPKMKIDFTSSSMQSQIYIDTVNWLLLISVLLVMITFQSSEHLGAAYGLAVTGNMTISTLMLLLIFYKKRDNVKVGIMSLLLVIDATFLLASLTKLPHGGYWSLILAAVPFAIIVIFITGQKKLYTTLKPIPYDQFIERYNELYASICKISGAGLYFTSDIKYVSPYIGTIFFQNNILYESNIFVSIRMTNHPFGISTYFQQEIEKGLSFFSIETGYMEVLDVESLLRQHGIDEKTIFYGIENIMSDKMIWNLFGIIKKVSPPFVQFYALPSEKIHGVITRFIM</sequence>
<gene>
    <name evidence="12" type="ORF">DLD82_12930</name>
</gene>
<keyword evidence="4 9" id="KW-0812">Transmembrane</keyword>
<keyword evidence="3" id="KW-0633">Potassium transport</keyword>
<proteinExistence type="predicted"/>
<organism evidence="12 13">
    <name type="scientific">Methanospirillum stamsii</name>
    <dbReference type="NCBI Taxonomy" id="1277351"/>
    <lineage>
        <taxon>Archaea</taxon>
        <taxon>Methanobacteriati</taxon>
        <taxon>Methanobacteriota</taxon>
        <taxon>Stenosarchaea group</taxon>
        <taxon>Methanomicrobia</taxon>
        <taxon>Methanomicrobiales</taxon>
        <taxon>Methanospirillaceae</taxon>
        <taxon>Methanospirillum</taxon>
    </lineage>
</organism>
<comment type="caution">
    <text evidence="12">The sequence shown here is derived from an EMBL/GenBank/DDBJ whole genome shotgun (WGS) entry which is preliminary data.</text>
</comment>
<evidence type="ECO:0000313" key="13">
    <source>
        <dbReference type="Proteomes" id="UP000245934"/>
    </source>
</evidence>
<feature type="transmembrane region" description="Helical" evidence="9">
    <location>
        <begin position="167"/>
        <end position="188"/>
    </location>
</feature>
<dbReference type="InterPro" id="IPR053952">
    <property type="entry name" value="K_trans_C"/>
</dbReference>
<evidence type="ECO:0000256" key="1">
    <source>
        <dbReference type="ARBA" id="ARBA00004141"/>
    </source>
</evidence>
<feature type="transmembrane region" description="Helical" evidence="9">
    <location>
        <begin position="136"/>
        <end position="155"/>
    </location>
</feature>
<evidence type="ECO:0000256" key="7">
    <source>
        <dbReference type="ARBA" id="ARBA00023065"/>
    </source>
</evidence>
<dbReference type="InterPro" id="IPR053951">
    <property type="entry name" value="K_trans_N"/>
</dbReference>
<keyword evidence="2" id="KW-0813">Transport</keyword>
<keyword evidence="13" id="KW-1185">Reference proteome</keyword>
<feature type="transmembrane region" description="Helical" evidence="9">
    <location>
        <begin position="336"/>
        <end position="356"/>
    </location>
</feature>
<feature type="transmembrane region" description="Helical" evidence="9">
    <location>
        <begin position="284"/>
        <end position="315"/>
    </location>
</feature>
<dbReference type="GO" id="GO:0016020">
    <property type="term" value="C:membrane"/>
    <property type="evidence" value="ECO:0007669"/>
    <property type="project" value="UniProtKB-SubCell"/>
</dbReference>
<keyword evidence="5" id="KW-0630">Potassium</keyword>
<feature type="transmembrane region" description="Helical" evidence="9">
    <location>
        <begin position="244"/>
        <end position="264"/>
    </location>
</feature>
<keyword evidence="6 9" id="KW-1133">Transmembrane helix</keyword>
<dbReference type="GO" id="GO:0015079">
    <property type="term" value="F:potassium ion transmembrane transporter activity"/>
    <property type="evidence" value="ECO:0007669"/>
    <property type="project" value="InterPro"/>
</dbReference>
<evidence type="ECO:0000256" key="5">
    <source>
        <dbReference type="ARBA" id="ARBA00022958"/>
    </source>
</evidence>
<evidence type="ECO:0000256" key="3">
    <source>
        <dbReference type="ARBA" id="ARBA00022538"/>
    </source>
</evidence>
<feature type="transmembrane region" description="Helical" evidence="9">
    <location>
        <begin position="14"/>
        <end position="36"/>
    </location>
</feature>